<dbReference type="Proteomes" id="UP000317770">
    <property type="component" value="Unassembled WGS sequence"/>
</dbReference>
<accession>A0A098ERQ0</accession>
<evidence type="ECO:0000313" key="8">
    <source>
        <dbReference type="Proteomes" id="UP000185829"/>
    </source>
</evidence>
<evidence type="ECO:0000313" key="2">
    <source>
        <dbReference type="EMBL" id="CAH0209029.1"/>
    </source>
</evidence>
<proteinExistence type="inferred from homology"/>
<reference evidence="3 7" key="1">
    <citation type="journal article" date="2014" name="Genome Announc.">
        <title>Genome Sequence of Bacillus simplex Strain P558, Isolated from a Human Fecal Sample.</title>
        <authorList>
            <person name="Croce O."/>
            <person name="Hugon P."/>
            <person name="Lagier J.C."/>
            <person name="Bibi F."/>
            <person name="Robert C."/>
            <person name="Azhar E.I."/>
            <person name="Raoult D."/>
            <person name="Fournier P.E."/>
        </authorList>
    </citation>
    <scope>NUCLEOTIDE SEQUENCE [LARGE SCALE GENOMIC DNA]</scope>
    <source>
        <strain evidence="3 7">P558</strain>
    </source>
</reference>
<dbReference type="NCBIfam" id="TIGR03930">
    <property type="entry name" value="WXG100_ESAT6"/>
    <property type="match status" value="1"/>
</dbReference>
<evidence type="ECO:0000313" key="10">
    <source>
        <dbReference type="Proteomes" id="UP000317770"/>
    </source>
</evidence>
<evidence type="ECO:0000313" key="7">
    <source>
        <dbReference type="Proteomes" id="UP000182110"/>
    </source>
</evidence>
<dbReference type="EMBL" id="CCXW01000002">
    <property type="protein sequence ID" value="CEG24475.1"/>
    <property type="molecule type" value="Genomic_DNA"/>
</dbReference>
<reference evidence="4 8" key="3">
    <citation type="submission" date="2017-01" db="EMBL/GenBank/DDBJ databases">
        <authorList>
            <person name="Varghese N."/>
            <person name="Submissions S."/>
        </authorList>
    </citation>
    <scope>NUCLEOTIDE SEQUENCE [LARGE SCALE GENOMIC DNA]</scope>
    <source>
        <strain evidence="4 8">RUG2-6</strain>
    </source>
</reference>
<dbReference type="InterPro" id="IPR010310">
    <property type="entry name" value="T7SS_ESAT-6-like"/>
</dbReference>
<keyword evidence="7" id="KW-1185">Reference proteome</keyword>
<dbReference type="AlphaFoldDB" id="A0A098ERQ0"/>
<comment type="caution">
    <text evidence="6">The sequence shown here is derived from an EMBL/GenBank/DDBJ whole genome shotgun (WGS) entry which is preliminary data.</text>
</comment>
<reference evidence="3" key="2">
    <citation type="submission" date="2014-10" db="EMBL/GenBank/DDBJ databases">
        <authorList>
            <person name="Urmite Genomes"/>
        </authorList>
    </citation>
    <scope>NUCLEOTIDE SEQUENCE</scope>
    <source>
        <strain evidence="3">P558</strain>
    </source>
</reference>
<dbReference type="Proteomes" id="UP000789326">
    <property type="component" value="Unassembled WGS sequence"/>
</dbReference>
<evidence type="ECO:0000313" key="5">
    <source>
        <dbReference type="EMBL" id="TKH12741.1"/>
    </source>
</evidence>
<dbReference type="Proteomes" id="UP000185829">
    <property type="component" value="Unassembled WGS sequence"/>
</dbReference>
<dbReference type="STRING" id="1478.UP17_01825"/>
<organism evidence="6 10">
    <name type="scientific">Peribacillus simplex</name>
    <dbReference type="NCBI Taxonomy" id="1478"/>
    <lineage>
        <taxon>Bacteria</taxon>
        <taxon>Bacillati</taxon>
        <taxon>Bacillota</taxon>
        <taxon>Bacilli</taxon>
        <taxon>Bacillales</taxon>
        <taxon>Bacillaceae</taxon>
        <taxon>Peribacillus</taxon>
    </lineage>
</organism>
<dbReference type="Proteomes" id="UP000309170">
    <property type="component" value="Unassembled WGS sequence"/>
</dbReference>
<evidence type="ECO:0000313" key="9">
    <source>
        <dbReference type="Proteomes" id="UP000309170"/>
    </source>
</evidence>
<dbReference type="InterPro" id="IPR036689">
    <property type="entry name" value="ESAT-6-like_sf"/>
</dbReference>
<dbReference type="eggNOG" id="COG4842">
    <property type="taxonomic scope" value="Bacteria"/>
</dbReference>
<dbReference type="EMBL" id="SZNT01000099">
    <property type="protein sequence ID" value="TKH12741.1"/>
    <property type="molecule type" value="Genomic_DNA"/>
</dbReference>
<protein>
    <recommendedName>
        <fullName evidence="1">ESAT-6-like protein</fullName>
    </recommendedName>
</protein>
<comment type="similarity">
    <text evidence="1">Belongs to the WXG100 family.</text>
</comment>
<dbReference type="GeneID" id="56473129"/>
<dbReference type="EMBL" id="CAKKMG010000022">
    <property type="protein sequence ID" value="CAH0209029.1"/>
    <property type="molecule type" value="Genomic_DNA"/>
</dbReference>
<evidence type="ECO:0000313" key="6">
    <source>
        <dbReference type="EMBL" id="TVX76510.1"/>
    </source>
</evidence>
<sequence length="96" mass="10977">MSQIRVTPSELKDVARQYDNESQQVTDMIGRLDRMRDHLTGIWEGSSSEAFVGQYEELKPSFMDMARLLNEVSQQLNKSAQILEDTDNQIASQIRG</sequence>
<dbReference type="Proteomes" id="UP000182110">
    <property type="component" value="Unassembled WGS sequence"/>
</dbReference>
<evidence type="ECO:0000256" key="1">
    <source>
        <dbReference type="RuleBase" id="RU362001"/>
    </source>
</evidence>
<dbReference type="OrthoDB" id="4978934at2"/>
<dbReference type="EMBL" id="FTMX01000012">
    <property type="protein sequence ID" value="SIS08458.1"/>
    <property type="molecule type" value="Genomic_DNA"/>
</dbReference>
<evidence type="ECO:0000313" key="4">
    <source>
        <dbReference type="EMBL" id="SIS08458.1"/>
    </source>
</evidence>
<gene>
    <name evidence="3" type="primary">yukE</name>
    <name evidence="3" type="ORF">BN1180_05290</name>
    <name evidence="5" type="ORF">FC678_08910</name>
    <name evidence="6" type="ORF">FQP34_24820</name>
    <name evidence="4" type="ORF">SAMN05878482_11281</name>
    <name evidence="2" type="ORF">SRABI133_02111</name>
</gene>
<dbReference type="EMBL" id="VNKI01000015">
    <property type="protein sequence ID" value="TVX76510.1"/>
    <property type="molecule type" value="Genomic_DNA"/>
</dbReference>
<name>A0A098ERQ0_9BACI</name>
<reference evidence="5 9" key="4">
    <citation type="journal article" date="2019" name="Environ. Microbiol.">
        <title>An active ?-lactamase is a part of an orchestrated cell wall stress resistance network of Bacillus subtilis and related rhizosphere species.</title>
        <authorList>
            <person name="Bucher T."/>
            <person name="Keren-Paz A."/>
            <person name="Hausser J."/>
            <person name="Olender T."/>
            <person name="Cytryn E."/>
            <person name="Kolodkin-Gal I."/>
        </authorList>
    </citation>
    <scope>NUCLEOTIDE SEQUENCE [LARGE SCALE GENOMIC DNA]</scope>
    <source>
        <strain evidence="5 9">I4</strain>
    </source>
</reference>
<dbReference type="Gene3D" id="1.10.287.1060">
    <property type="entry name" value="ESAT-6-like"/>
    <property type="match status" value="1"/>
</dbReference>
<dbReference type="RefSeq" id="WP_034306171.1">
    <property type="nucleotide sequence ID" value="NZ_CABIYS010000012.1"/>
</dbReference>
<reference evidence="6 10" key="5">
    <citation type="submission" date="2019-07" db="EMBL/GenBank/DDBJ databases">
        <title>Genome assembly of Bacillus simplex strain GGC-P6A.</title>
        <authorList>
            <person name="Jennings M.E."/>
            <person name="Barton H.A."/>
        </authorList>
    </citation>
    <scope>NUCLEOTIDE SEQUENCE [LARGE SCALE GENOMIC DNA]</scope>
    <source>
        <strain evidence="6 10">GGC-P6A</strain>
    </source>
</reference>
<reference evidence="2" key="6">
    <citation type="submission" date="2021-11" db="EMBL/GenBank/DDBJ databases">
        <authorList>
            <person name="Bulgarelli D."/>
        </authorList>
    </citation>
    <scope>NUCLEOTIDE SEQUENCE</scope>
    <source>
        <strain evidence="2">Bi133</strain>
    </source>
</reference>
<dbReference type="SUPFAM" id="SSF140453">
    <property type="entry name" value="EsxAB dimer-like"/>
    <property type="match status" value="1"/>
</dbReference>
<dbReference type="Pfam" id="PF06013">
    <property type="entry name" value="WXG100"/>
    <property type="match status" value="1"/>
</dbReference>
<evidence type="ECO:0000313" key="3">
    <source>
        <dbReference type="EMBL" id="CEG24475.1"/>
    </source>
</evidence>